<dbReference type="PANTHER" id="PTHR30055:SF233">
    <property type="entry name" value="REGULATORY PROTEIN TETR"/>
    <property type="match status" value="1"/>
</dbReference>
<dbReference type="GO" id="GO:0003700">
    <property type="term" value="F:DNA-binding transcription factor activity"/>
    <property type="evidence" value="ECO:0007669"/>
    <property type="project" value="TreeGrafter"/>
</dbReference>
<dbReference type="RefSeq" id="WP_172159954.1">
    <property type="nucleotide sequence ID" value="NZ_CP053564.1"/>
</dbReference>
<dbReference type="Proteomes" id="UP000505377">
    <property type="component" value="Chromosome"/>
</dbReference>
<proteinExistence type="predicted"/>
<dbReference type="PROSITE" id="PS50977">
    <property type="entry name" value="HTH_TETR_2"/>
    <property type="match status" value="1"/>
</dbReference>
<organism evidence="4 5">
    <name type="scientific">Pseudonocardia broussonetiae</name>
    <dbReference type="NCBI Taxonomy" id="2736640"/>
    <lineage>
        <taxon>Bacteria</taxon>
        <taxon>Bacillati</taxon>
        <taxon>Actinomycetota</taxon>
        <taxon>Actinomycetes</taxon>
        <taxon>Pseudonocardiales</taxon>
        <taxon>Pseudonocardiaceae</taxon>
        <taxon>Pseudonocardia</taxon>
    </lineage>
</organism>
<dbReference type="Gene3D" id="1.10.357.10">
    <property type="entry name" value="Tetracycline Repressor, domain 2"/>
    <property type="match status" value="1"/>
</dbReference>
<dbReference type="InterPro" id="IPR001647">
    <property type="entry name" value="HTH_TetR"/>
</dbReference>
<keyword evidence="1 2" id="KW-0238">DNA-binding</keyword>
<evidence type="ECO:0000313" key="5">
    <source>
        <dbReference type="Proteomes" id="UP000505377"/>
    </source>
</evidence>
<protein>
    <submittedName>
        <fullName evidence="4">TetR/AcrR family transcriptional regulator</fullName>
    </submittedName>
</protein>
<dbReference type="AlphaFoldDB" id="A0A6M6JJM3"/>
<dbReference type="GO" id="GO:0000976">
    <property type="term" value="F:transcription cis-regulatory region binding"/>
    <property type="evidence" value="ECO:0007669"/>
    <property type="project" value="TreeGrafter"/>
</dbReference>
<dbReference type="Pfam" id="PF00440">
    <property type="entry name" value="TetR_N"/>
    <property type="match status" value="1"/>
</dbReference>
<accession>A0A6M6JJM3</accession>
<dbReference type="EMBL" id="CP053564">
    <property type="protein sequence ID" value="QJY47395.1"/>
    <property type="molecule type" value="Genomic_DNA"/>
</dbReference>
<name>A0A6M6JJM3_9PSEU</name>
<keyword evidence="5" id="KW-1185">Reference proteome</keyword>
<dbReference type="KEGG" id="pbro:HOP40_17570"/>
<dbReference type="InterPro" id="IPR050109">
    <property type="entry name" value="HTH-type_TetR-like_transc_reg"/>
</dbReference>
<feature type="DNA-binding region" description="H-T-H motif" evidence="2">
    <location>
        <begin position="34"/>
        <end position="53"/>
    </location>
</feature>
<sequence>MTRAGTGSKAGDKRRRLIEAGLELMEELPYADITVAMIAERAKMARSLIFYYFTDKDALFRGVVHDLLDGLRRVFETNDLSLAQDPAVWLRREVEIFLEFMAAHPQAMATIVSQGWEDVEDDSGATMMDFTAGRVQQAFGAHPQDPLLDAALHSWASHCVDLAIRTRKTAPQADPETVAALLIGQLEAVFSTLRTDARTG</sequence>
<feature type="domain" description="HTH tetR-type" evidence="3">
    <location>
        <begin position="11"/>
        <end position="71"/>
    </location>
</feature>
<dbReference type="PANTHER" id="PTHR30055">
    <property type="entry name" value="HTH-TYPE TRANSCRIPTIONAL REGULATOR RUTR"/>
    <property type="match status" value="1"/>
</dbReference>
<evidence type="ECO:0000256" key="2">
    <source>
        <dbReference type="PROSITE-ProRule" id="PRU00335"/>
    </source>
</evidence>
<gene>
    <name evidence="4" type="ORF">HOP40_17570</name>
</gene>
<dbReference type="InterPro" id="IPR009057">
    <property type="entry name" value="Homeodomain-like_sf"/>
</dbReference>
<evidence type="ECO:0000259" key="3">
    <source>
        <dbReference type="PROSITE" id="PS50977"/>
    </source>
</evidence>
<dbReference type="SUPFAM" id="SSF46689">
    <property type="entry name" value="Homeodomain-like"/>
    <property type="match status" value="1"/>
</dbReference>
<evidence type="ECO:0000256" key="1">
    <source>
        <dbReference type="ARBA" id="ARBA00023125"/>
    </source>
</evidence>
<reference evidence="4 5" key="1">
    <citation type="submission" date="2020-05" db="EMBL/GenBank/DDBJ databases">
        <authorList>
            <person name="Mo P."/>
        </authorList>
    </citation>
    <scope>NUCLEOTIDE SEQUENCE [LARGE SCALE GENOMIC DNA]</scope>
    <source>
        <strain evidence="4 5">Gen01</strain>
    </source>
</reference>
<dbReference type="PRINTS" id="PR00455">
    <property type="entry name" value="HTHTETR"/>
</dbReference>
<evidence type="ECO:0000313" key="4">
    <source>
        <dbReference type="EMBL" id="QJY47395.1"/>
    </source>
</evidence>